<dbReference type="AlphaFoldDB" id="A0A923LTR0"/>
<protein>
    <submittedName>
        <fullName evidence="2">Uncharacterized protein</fullName>
    </submittedName>
</protein>
<sequence>MKIYPSLRLLWAALVVSAVTGLGSLFPENGVSLAASILNLAAYGVVLYILHRLSEESARFGRAFSCQLISLVLSILALACTFMGTSDMMVHFMVLLMVTGSLFSLISQYHMYWALDERVIPCGYAYPARRIRWCFYTPLIGAVAASFIQTLFYQNPAALVVQLVCQLAPLVLLWQYLRAVKNREDDPLHM</sequence>
<feature type="transmembrane region" description="Helical" evidence="1">
    <location>
        <begin position="159"/>
        <end position="177"/>
    </location>
</feature>
<feature type="transmembrane region" description="Helical" evidence="1">
    <location>
        <begin position="90"/>
        <end position="112"/>
    </location>
</feature>
<accession>A0A923LTR0</accession>
<feature type="transmembrane region" description="Helical" evidence="1">
    <location>
        <begin position="63"/>
        <end position="84"/>
    </location>
</feature>
<dbReference type="RefSeq" id="WP_147573814.1">
    <property type="nucleotide sequence ID" value="NZ_JACOPL010000002.1"/>
</dbReference>
<keyword evidence="1" id="KW-0472">Membrane</keyword>
<dbReference type="EMBL" id="JACOPL010000002">
    <property type="protein sequence ID" value="MBC5724503.1"/>
    <property type="molecule type" value="Genomic_DNA"/>
</dbReference>
<evidence type="ECO:0000313" key="3">
    <source>
        <dbReference type="Proteomes" id="UP000606499"/>
    </source>
</evidence>
<evidence type="ECO:0000256" key="1">
    <source>
        <dbReference type="SAM" id="Phobius"/>
    </source>
</evidence>
<proteinExistence type="predicted"/>
<keyword evidence="1" id="KW-0812">Transmembrane</keyword>
<feature type="transmembrane region" description="Helical" evidence="1">
    <location>
        <begin position="133"/>
        <end position="153"/>
    </location>
</feature>
<feature type="transmembrane region" description="Helical" evidence="1">
    <location>
        <begin position="33"/>
        <end position="51"/>
    </location>
</feature>
<organism evidence="2 3">
    <name type="scientific">Agathobaculum faecis</name>
    <dbReference type="NCBI Taxonomy" id="2763013"/>
    <lineage>
        <taxon>Bacteria</taxon>
        <taxon>Bacillati</taxon>
        <taxon>Bacillota</taxon>
        <taxon>Clostridia</taxon>
        <taxon>Eubacteriales</taxon>
        <taxon>Butyricicoccaceae</taxon>
        <taxon>Agathobaculum</taxon>
    </lineage>
</organism>
<gene>
    <name evidence="2" type="ORF">H8S45_03330</name>
</gene>
<name>A0A923LTR0_9FIRM</name>
<keyword evidence="1" id="KW-1133">Transmembrane helix</keyword>
<dbReference type="Proteomes" id="UP000606499">
    <property type="component" value="Unassembled WGS sequence"/>
</dbReference>
<evidence type="ECO:0000313" key="2">
    <source>
        <dbReference type="EMBL" id="MBC5724503.1"/>
    </source>
</evidence>
<reference evidence="2" key="1">
    <citation type="submission" date="2020-08" db="EMBL/GenBank/DDBJ databases">
        <title>Genome public.</title>
        <authorList>
            <person name="Liu C."/>
            <person name="Sun Q."/>
        </authorList>
    </citation>
    <scope>NUCLEOTIDE SEQUENCE</scope>
    <source>
        <strain evidence="2">NSJ-28</strain>
    </source>
</reference>
<comment type="caution">
    <text evidence="2">The sequence shown here is derived from an EMBL/GenBank/DDBJ whole genome shotgun (WGS) entry which is preliminary data.</text>
</comment>
<keyword evidence="3" id="KW-1185">Reference proteome</keyword>